<dbReference type="Pfam" id="PF10294">
    <property type="entry name" value="Methyltransf_16"/>
    <property type="match status" value="1"/>
</dbReference>
<dbReference type="GeneID" id="25560100"/>
<evidence type="ECO:0000313" key="4">
    <source>
        <dbReference type="Proteomes" id="UP000054408"/>
    </source>
</evidence>
<dbReference type="PANTHER" id="PTHR14614">
    <property type="entry name" value="HEPATOCELLULAR CARCINOMA-ASSOCIATED ANTIGEN"/>
    <property type="match status" value="1"/>
</dbReference>
<feature type="compositionally biased region" description="Low complexity" evidence="1">
    <location>
        <begin position="178"/>
        <end position="190"/>
    </location>
</feature>
<dbReference type="InterPro" id="IPR019410">
    <property type="entry name" value="Methyltransf_16"/>
</dbReference>
<sequence>MAALLVQLLALDSMLGDEYLANGVMEALIRLCEAYPQARSAVLDAGALPILALLAGEGPQSIERRARQLSVLVVEPLPDIEPSDTGSGHEWAGLLATAHVMRFVFRHVPLHEIWSAQNWSPESMAEVDAPHTIPAFVDEQASPPTAANRWLRLPAGFVVHLPSFLLAAAGNFGSNASTDSASDSGLSAGDETSAAPPLGSSEALDDAINRSARASVYALELTLDDAGDGGLLNPRGARLCGASKRFSVANLEAMLSQVEEAASAVTASRSDAANLGTIGDSGLFGSYLRHVIDDSLHPSELEALVEQLTACQLAPGAGTGFFNPSSLTSSSLGLVHMRHGERPFALSSSTPGRQLDLRLLIPFRAARHKPLSLVAPAESDELLSELSESSGSPRRSSGASSRRSSAGARACAVPEAAPRWLRVGSAPAVILARIVHANPSLVLNRTVLELGSGCGLVSLVAAHCQPAALVATTLPGAPAEWLDVNLYLSRPTDEVVASLPLAWDSSSWATEAAAWSSPSSVAAFDLVLAADPVYDAQTGAGTAAVLASLLTPGGLALVVHPHPSTRYGLEVFHAALARTSQLTHIVAEVPAWLKAAVECEDDPYFATWVWRSLDP</sequence>
<dbReference type="RefSeq" id="XP_013763143.1">
    <property type="nucleotide sequence ID" value="XM_013907689.1"/>
</dbReference>
<proteinExistence type="predicted"/>
<dbReference type="EMBL" id="GL349433">
    <property type="protein sequence ID" value="KNC46168.1"/>
    <property type="molecule type" value="Genomic_DNA"/>
</dbReference>
<keyword evidence="4" id="KW-1185">Reference proteome</keyword>
<dbReference type="Gene3D" id="3.40.50.150">
    <property type="entry name" value="Vaccinia Virus protein VP39"/>
    <property type="match status" value="1"/>
</dbReference>
<evidence type="ECO:0000313" key="3">
    <source>
        <dbReference type="EMBL" id="KNC46168.1"/>
    </source>
</evidence>
<feature type="region of interest" description="Disordered" evidence="1">
    <location>
        <begin position="178"/>
        <end position="202"/>
    </location>
</feature>
<name>A0A0L0D4E2_THETB</name>
<dbReference type="AlphaFoldDB" id="A0A0L0D4E2"/>
<evidence type="ECO:0000256" key="2">
    <source>
        <dbReference type="SAM" id="SignalP"/>
    </source>
</evidence>
<protein>
    <submittedName>
        <fullName evidence="3">Uncharacterized protein</fullName>
    </submittedName>
</protein>
<organism evidence="3 4">
    <name type="scientific">Thecamonas trahens ATCC 50062</name>
    <dbReference type="NCBI Taxonomy" id="461836"/>
    <lineage>
        <taxon>Eukaryota</taxon>
        <taxon>Apusozoa</taxon>
        <taxon>Apusomonadida</taxon>
        <taxon>Apusomonadidae</taxon>
        <taxon>Thecamonas</taxon>
    </lineage>
</organism>
<keyword evidence="2" id="KW-0732">Signal</keyword>
<feature type="chain" id="PRO_5005537233" evidence="2">
    <location>
        <begin position="17"/>
        <end position="615"/>
    </location>
</feature>
<dbReference type="Proteomes" id="UP000054408">
    <property type="component" value="Unassembled WGS sequence"/>
</dbReference>
<evidence type="ECO:0000256" key="1">
    <source>
        <dbReference type="SAM" id="MobiDB-lite"/>
    </source>
</evidence>
<feature type="region of interest" description="Disordered" evidence="1">
    <location>
        <begin position="384"/>
        <end position="408"/>
    </location>
</feature>
<gene>
    <name evidence="3" type="ORF">AMSG_00287</name>
</gene>
<dbReference type="SUPFAM" id="SSF53335">
    <property type="entry name" value="S-adenosyl-L-methionine-dependent methyltransferases"/>
    <property type="match status" value="1"/>
</dbReference>
<reference evidence="3 4" key="1">
    <citation type="submission" date="2010-05" db="EMBL/GenBank/DDBJ databases">
        <title>The Genome Sequence of Thecamonas trahens ATCC 50062.</title>
        <authorList>
            <consortium name="The Broad Institute Genome Sequencing Platform"/>
            <person name="Russ C."/>
            <person name="Cuomo C."/>
            <person name="Shea T."/>
            <person name="Young S.K."/>
            <person name="Zeng Q."/>
            <person name="Koehrsen M."/>
            <person name="Haas B."/>
            <person name="Borodovsky M."/>
            <person name="Guigo R."/>
            <person name="Alvarado L."/>
            <person name="Berlin A."/>
            <person name="Bochicchio J."/>
            <person name="Borenstein D."/>
            <person name="Chapman S."/>
            <person name="Chen Z."/>
            <person name="Freedman E."/>
            <person name="Gellesch M."/>
            <person name="Goldberg J."/>
            <person name="Griggs A."/>
            <person name="Gujja S."/>
            <person name="Heilman E."/>
            <person name="Heiman D."/>
            <person name="Hepburn T."/>
            <person name="Howarth C."/>
            <person name="Jen D."/>
            <person name="Larson L."/>
            <person name="Mehta T."/>
            <person name="Park D."/>
            <person name="Pearson M."/>
            <person name="Roberts A."/>
            <person name="Saif S."/>
            <person name="Shenoy N."/>
            <person name="Sisk P."/>
            <person name="Stolte C."/>
            <person name="Sykes S."/>
            <person name="Thomson T."/>
            <person name="Walk T."/>
            <person name="White J."/>
            <person name="Yandava C."/>
            <person name="Burger G."/>
            <person name="Gray M.W."/>
            <person name="Holland P.W.H."/>
            <person name="King N."/>
            <person name="Lang F.B.F."/>
            <person name="Roger A.J."/>
            <person name="Ruiz-Trillo I."/>
            <person name="Lander E."/>
            <person name="Nusbaum C."/>
        </authorList>
    </citation>
    <scope>NUCLEOTIDE SEQUENCE [LARGE SCALE GENOMIC DNA]</scope>
    <source>
        <strain evidence="3 4">ATCC 50062</strain>
    </source>
</reference>
<accession>A0A0L0D4E2</accession>
<dbReference type="OrthoDB" id="46564at2759"/>
<feature type="signal peptide" evidence="2">
    <location>
        <begin position="1"/>
        <end position="16"/>
    </location>
</feature>
<dbReference type="InterPro" id="IPR029063">
    <property type="entry name" value="SAM-dependent_MTases_sf"/>
</dbReference>